<dbReference type="EMBL" id="PGCJ01000437">
    <property type="protein sequence ID" value="PLW28672.1"/>
    <property type="molecule type" value="Genomic_DNA"/>
</dbReference>
<gene>
    <name evidence="2" type="ORF">PCANC_22376</name>
</gene>
<sequence length="489" mass="53794">MSKNLLPPPLNHLTHALDRLLTLKSGDSHTTMSTGLPLVHWSGRTITPAYQRLVLSPIWLALVDPLDCTGIGVAGVGTCLDSTQPALASLLLCILPGISTGRISVFPSFPQRSTSYCMTVVRTAKAPYKPAPYPYQSTISRAYRRRNRTSLVMNPPSAAYPAVVRAPPTAAPPTNAPPPPFKDVYFDSNGVLFRNGVAIVNQHGSIIRRSIVEHPLPVFCPPLVEPETSALLSNRTIIGHAAHRITPPVFDQYPAFVESRSVPQVIPGYPRGPVPPRLESLVKHLHHNGQGANNASKDAQMSSVSMNWGRLVGDAACIAEATRVFNKAHEIIVDHFYNTTAPPAPRSASEPRAPTTDLVDTDSNPADAQSEPLLTNDQGNPVSTTYPFTNFSRPATPNPPGFFDPKDYHRLDDNQIHDLLRRNHEPARFDCFAFGPQHLTDLYQSAMSAMVSNYTQFPPRNGAKCADCVQTFKFITRRYHLIDRVMRRQ</sequence>
<evidence type="ECO:0000256" key="1">
    <source>
        <dbReference type="SAM" id="MobiDB-lite"/>
    </source>
</evidence>
<proteinExistence type="predicted"/>
<organism evidence="2 3">
    <name type="scientific">Puccinia coronata f. sp. avenae</name>
    <dbReference type="NCBI Taxonomy" id="200324"/>
    <lineage>
        <taxon>Eukaryota</taxon>
        <taxon>Fungi</taxon>
        <taxon>Dikarya</taxon>
        <taxon>Basidiomycota</taxon>
        <taxon>Pucciniomycotina</taxon>
        <taxon>Pucciniomycetes</taxon>
        <taxon>Pucciniales</taxon>
        <taxon>Pucciniaceae</taxon>
        <taxon>Puccinia</taxon>
    </lineage>
</organism>
<dbReference type="Proteomes" id="UP000235388">
    <property type="component" value="Unassembled WGS sequence"/>
</dbReference>
<evidence type="ECO:0000313" key="3">
    <source>
        <dbReference type="Proteomes" id="UP000235388"/>
    </source>
</evidence>
<keyword evidence="3" id="KW-1185">Reference proteome</keyword>
<dbReference type="AlphaFoldDB" id="A0A2N5TT67"/>
<evidence type="ECO:0000313" key="2">
    <source>
        <dbReference type="EMBL" id="PLW28672.1"/>
    </source>
</evidence>
<protein>
    <submittedName>
        <fullName evidence="2">Uncharacterized protein</fullName>
    </submittedName>
</protein>
<feature type="region of interest" description="Disordered" evidence="1">
    <location>
        <begin position="339"/>
        <end position="404"/>
    </location>
</feature>
<accession>A0A2N5TT67</accession>
<feature type="compositionally biased region" description="Polar residues" evidence="1">
    <location>
        <begin position="361"/>
        <end position="395"/>
    </location>
</feature>
<name>A0A2N5TT67_9BASI</name>
<comment type="caution">
    <text evidence="2">The sequence shown here is derived from an EMBL/GenBank/DDBJ whole genome shotgun (WGS) entry which is preliminary data.</text>
</comment>
<reference evidence="2 3" key="1">
    <citation type="submission" date="2017-11" db="EMBL/GenBank/DDBJ databases">
        <title>De novo assembly and phasing of dikaryotic genomes from two isolates of Puccinia coronata f. sp. avenae, the causal agent of oat crown rust.</title>
        <authorList>
            <person name="Miller M.E."/>
            <person name="Zhang Y."/>
            <person name="Omidvar V."/>
            <person name="Sperschneider J."/>
            <person name="Schwessinger B."/>
            <person name="Raley C."/>
            <person name="Palmer J.M."/>
            <person name="Garnica D."/>
            <person name="Upadhyaya N."/>
            <person name="Rathjen J."/>
            <person name="Taylor J.M."/>
            <person name="Park R.F."/>
            <person name="Dodds P.N."/>
            <person name="Hirsch C.D."/>
            <person name="Kianian S.F."/>
            <person name="Figueroa M."/>
        </authorList>
    </citation>
    <scope>NUCLEOTIDE SEQUENCE [LARGE SCALE GENOMIC DNA]</scope>
    <source>
        <strain evidence="2">12NC29</strain>
    </source>
</reference>